<dbReference type="Proteomes" id="UP001152759">
    <property type="component" value="Chromosome 2"/>
</dbReference>
<feature type="compositionally biased region" description="Polar residues" evidence="1">
    <location>
        <begin position="20"/>
        <end position="34"/>
    </location>
</feature>
<proteinExistence type="predicted"/>
<reference evidence="2" key="1">
    <citation type="submission" date="2021-12" db="EMBL/GenBank/DDBJ databases">
        <authorList>
            <person name="King R."/>
        </authorList>
    </citation>
    <scope>NUCLEOTIDE SEQUENCE</scope>
</reference>
<gene>
    <name evidence="2" type="ORF">BEMITA_LOCUS4080</name>
</gene>
<evidence type="ECO:0000313" key="2">
    <source>
        <dbReference type="EMBL" id="CAH0384787.1"/>
    </source>
</evidence>
<accession>A0A9P0A288</accession>
<dbReference type="AlphaFoldDB" id="A0A9P0A288"/>
<sequence length="151" mass="16843">MACAQQKIAIFKTKPRRQVQRSQGLHPTAGTQIHSPNPRIFTIPKAQLHLVPPEIFSFAPPIYHHNFNPTPHPKICQLCLTCSSLCTCKLKSSLPCTHLSCPCQDIPEDYTVAGLSKQNNTLEKKSRSLQEASKTCPELIPKLTKFLETPS</sequence>
<keyword evidence="3" id="KW-1185">Reference proteome</keyword>
<organism evidence="2 3">
    <name type="scientific">Bemisia tabaci</name>
    <name type="common">Sweetpotato whitefly</name>
    <name type="synonym">Aleurodes tabaci</name>
    <dbReference type="NCBI Taxonomy" id="7038"/>
    <lineage>
        <taxon>Eukaryota</taxon>
        <taxon>Metazoa</taxon>
        <taxon>Ecdysozoa</taxon>
        <taxon>Arthropoda</taxon>
        <taxon>Hexapoda</taxon>
        <taxon>Insecta</taxon>
        <taxon>Pterygota</taxon>
        <taxon>Neoptera</taxon>
        <taxon>Paraneoptera</taxon>
        <taxon>Hemiptera</taxon>
        <taxon>Sternorrhyncha</taxon>
        <taxon>Aleyrodoidea</taxon>
        <taxon>Aleyrodidae</taxon>
        <taxon>Aleyrodinae</taxon>
        <taxon>Bemisia</taxon>
    </lineage>
</organism>
<name>A0A9P0A288_BEMTA</name>
<evidence type="ECO:0000313" key="3">
    <source>
        <dbReference type="Proteomes" id="UP001152759"/>
    </source>
</evidence>
<protein>
    <submittedName>
        <fullName evidence="2">Uncharacterized protein</fullName>
    </submittedName>
</protein>
<dbReference type="EMBL" id="OU963863">
    <property type="protein sequence ID" value="CAH0384787.1"/>
    <property type="molecule type" value="Genomic_DNA"/>
</dbReference>
<evidence type="ECO:0000256" key="1">
    <source>
        <dbReference type="SAM" id="MobiDB-lite"/>
    </source>
</evidence>
<feature type="region of interest" description="Disordered" evidence="1">
    <location>
        <begin position="15"/>
        <end position="34"/>
    </location>
</feature>